<feature type="compositionally biased region" description="Basic and acidic residues" evidence="1">
    <location>
        <begin position="25"/>
        <end position="35"/>
    </location>
</feature>
<evidence type="ECO:0000313" key="2">
    <source>
        <dbReference type="EMBL" id="KAL3312616.1"/>
    </source>
</evidence>
<feature type="compositionally biased region" description="Low complexity" evidence="1">
    <location>
        <begin position="459"/>
        <end position="469"/>
    </location>
</feature>
<dbReference type="Proteomes" id="UP001626550">
    <property type="component" value="Unassembled WGS sequence"/>
</dbReference>
<keyword evidence="3" id="KW-1185">Reference proteome</keyword>
<feature type="compositionally biased region" description="Basic residues" evidence="1">
    <location>
        <begin position="74"/>
        <end position="96"/>
    </location>
</feature>
<feature type="compositionally biased region" description="Low complexity" evidence="1">
    <location>
        <begin position="328"/>
        <end position="337"/>
    </location>
</feature>
<dbReference type="EMBL" id="JBJKFK010001626">
    <property type="protein sequence ID" value="KAL3312616.1"/>
    <property type="molecule type" value="Genomic_DNA"/>
</dbReference>
<feature type="region of interest" description="Disordered" evidence="1">
    <location>
        <begin position="258"/>
        <end position="385"/>
    </location>
</feature>
<evidence type="ECO:0000313" key="3">
    <source>
        <dbReference type="Proteomes" id="UP001626550"/>
    </source>
</evidence>
<name>A0ABD2PZ08_9PLAT</name>
<accession>A0ABD2PZ08</accession>
<proteinExistence type="predicted"/>
<evidence type="ECO:0000256" key="1">
    <source>
        <dbReference type="SAM" id="MobiDB-lite"/>
    </source>
</evidence>
<comment type="caution">
    <text evidence="2">The sequence shown here is derived from an EMBL/GenBank/DDBJ whole genome shotgun (WGS) entry which is preliminary data.</text>
</comment>
<reference evidence="2 3" key="1">
    <citation type="submission" date="2024-11" db="EMBL/GenBank/DDBJ databases">
        <title>Adaptive evolution of stress response genes in parasites aligns with host niche diversity.</title>
        <authorList>
            <person name="Hahn C."/>
            <person name="Resl P."/>
        </authorList>
    </citation>
    <scope>NUCLEOTIDE SEQUENCE [LARGE SCALE GENOMIC DNA]</scope>
    <source>
        <strain evidence="2">EGGRZ-B1_66</strain>
        <tissue evidence="2">Body</tissue>
    </source>
</reference>
<feature type="compositionally biased region" description="Pro residues" evidence="1">
    <location>
        <begin position="372"/>
        <end position="383"/>
    </location>
</feature>
<feature type="region of interest" description="Disordered" evidence="1">
    <location>
        <begin position="145"/>
        <end position="245"/>
    </location>
</feature>
<feature type="compositionally biased region" description="Basic and acidic residues" evidence="1">
    <location>
        <begin position="214"/>
        <end position="223"/>
    </location>
</feature>
<feature type="region of interest" description="Disordered" evidence="1">
    <location>
        <begin position="1"/>
        <end position="120"/>
    </location>
</feature>
<gene>
    <name evidence="2" type="ORF">Ciccas_008791</name>
</gene>
<feature type="compositionally biased region" description="Polar residues" evidence="1">
    <location>
        <begin position="13"/>
        <end position="23"/>
    </location>
</feature>
<sequence length="609" mass="66656">MQTSPPAKKSFGYRSSSSVTSVAERTGDYESMYDKIKRRQHKETTETKHKRSSSSTSTSSDASVTPLIRSSFKASKKMRRKKEGRVKMGKRSRKRGIGCFASSEEEEETLGKRKKAPPYQDVSMVDSFKSSMKEVSQRLVSHHAFDEGLNDSYDEFDRYSVSTPSTEAMEQDRGGSPRRHSLSSSSSRWDDESIEQKSQKTFDDEIWHSSSGNEDTKPREKQSPRNCPQNEEEEDEDAYSPMRSMLGVSIPCVQLKSPTLSSTGSLVGGKFNSSTSSQHELSSLLLMQDKAPVDAPKSENPSKSPSVSSPSPAASIGALNCSKWGPDLSSSSRSQLSFETKPPLDDLNSEFERWRSKQTLPPGVNCATPILSPKPPPPPPPPAVAITVEKPLKQLVKTKPSRGGYRWSRSLDATEEGAKIGDVKNYKMEKLVAKPRSSTRAGDPYEPDFDEEVKVKMEQQQQQQQQQQQPTADNVQRVIDDVAAGIFDAQAYIDSWFQVPRTSTPVTSTPVQQQPPPPAPAPLVQTAPPPTTTTTTNNNNIISAIVSALNPSTASVSTAQTPVVVQVPKPTFSATTITLPAQTAAKYMLQGAAFTGSSSDGPTFSYINK</sequence>
<feature type="compositionally biased region" description="Basic and acidic residues" evidence="1">
    <location>
        <begin position="188"/>
        <end position="207"/>
    </location>
</feature>
<feature type="region of interest" description="Disordered" evidence="1">
    <location>
        <begin position="432"/>
        <end position="473"/>
    </location>
</feature>
<dbReference type="AlphaFoldDB" id="A0ABD2PZ08"/>
<feature type="compositionally biased region" description="Low complexity" evidence="1">
    <location>
        <begin position="273"/>
        <end position="286"/>
    </location>
</feature>
<organism evidence="2 3">
    <name type="scientific">Cichlidogyrus casuarinus</name>
    <dbReference type="NCBI Taxonomy" id="1844966"/>
    <lineage>
        <taxon>Eukaryota</taxon>
        <taxon>Metazoa</taxon>
        <taxon>Spiralia</taxon>
        <taxon>Lophotrochozoa</taxon>
        <taxon>Platyhelminthes</taxon>
        <taxon>Monogenea</taxon>
        <taxon>Monopisthocotylea</taxon>
        <taxon>Dactylogyridea</taxon>
        <taxon>Ancyrocephalidae</taxon>
        <taxon>Cichlidogyrus</taxon>
    </lineage>
</organism>
<feature type="compositionally biased region" description="Low complexity" evidence="1">
    <location>
        <begin position="298"/>
        <end position="315"/>
    </location>
</feature>
<protein>
    <submittedName>
        <fullName evidence="2">Uncharacterized protein</fullName>
    </submittedName>
</protein>